<evidence type="ECO:0000259" key="10">
    <source>
        <dbReference type="PROSITE" id="PS51671"/>
    </source>
</evidence>
<dbReference type="PANTHER" id="PTHR21363:SF0">
    <property type="entry name" value="PREPHENATE DEHYDROGENASE [NADP(+)]"/>
    <property type="match status" value="1"/>
</dbReference>
<dbReference type="PROSITE" id="PS51671">
    <property type="entry name" value="ACT"/>
    <property type="match status" value="1"/>
</dbReference>
<dbReference type="InterPro" id="IPR008927">
    <property type="entry name" value="6-PGluconate_DH-like_C_sf"/>
</dbReference>
<evidence type="ECO:0000313" key="11">
    <source>
        <dbReference type="EMBL" id="CAB4556806.1"/>
    </source>
</evidence>
<accession>A0A6J6D093</accession>
<evidence type="ECO:0000256" key="8">
    <source>
        <dbReference type="ARBA" id="ARBA00049260"/>
    </source>
</evidence>
<comment type="catalytic activity">
    <reaction evidence="8">
        <text>prephenate + NAD(+) = 3-(4-hydroxyphenyl)pyruvate + CO2 + NADH</text>
        <dbReference type="Rhea" id="RHEA:13869"/>
        <dbReference type="ChEBI" id="CHEBI:16526"/>
        <dbReference type="ChEBI" id="CHEBI:29934"/>
        <dbReference type="ChEBI" id="CHEBI:36242"/>
        <dbReference type="ChEBI" id="CHEBI:57540"/>
        <dbReference type="ChEBI" id="CHEBI:57945"/>
        <dbReference type="EC" id="1.3.1.12"/>
    </reaction>
</comment>
<dbReference type="CDD" id="cd02116">
    <property type="entry name" value="ACT"/>
    <property type="match status" value="1"/>
</dbReference>
<evidence type="ECO:0000256" key="7">
    <source>
        <dbReference type="ARBA" id="ARBA00023141"/>
    </source>
</evidence>
<keyword evidence="4" id="KW-0827">Tyrosine biosynthesis</keyword>
<feature type="domain" description="Prephenate/arogenate dehydrogenase" evidence="9">
    <location>
        <begin position="1"/>
        <end position="224"/>
    </location>
</feature>
<keyword evidence="7" id="KW-0057">Aromatic amino acid biosynthesis</keyword>
<evidence type="ECO:0000256" key="3">
    <source>
        <dbReference type="ARBA" id="ARBA00016891"/>
    </source>
</evidence>
<dbReference type="GO" id="GO:0070403">
    <property type="term" value="F:NAD+ binding"/>
    <property type="evidence" value="ECO:0007669"/>
    <property type="project" value="InterPro"/>
</dbReference>
<dbReference type="PROSITE" id="PS51176">
    <property type="entry name" value="PDH_ADH"/>
    <property type="match status" value="1"/>
</dbReference>
<dbReference type="PANTHER" id="PTHR21363">
    <property type="entry name" value="PREPHENATE DEHYDROGENASE"/>
    <property type="match status" value="1"/>
</dbReference>
<dbReference type="SUPFAM" id="SSF51735">
    <property type="entry name" value="NAD(P)-binding Rossmann-fold domains"/>
    <property type="match status" value="1"/>
</dbReference>
<evidence type="ECO:0000256" key="5">
    <source>
        <dbReference type="ARBA" id="ARBA00023002"/>
    </source>
</evidence>
<dbReference type="InterPro" id="IPR045865">
    <property type="entry name" value="ACT-like_dom_sf"/>
</dbReference>
<dbReference type="InterPro" id="IPR002912">
    <property type="entry name" value="ACT_dom"/>
</dbReference>
<dbReference type="InterPro" id="IPR046826">
    <property type="entry name" value="PDH_N"/>
</dbReference>
<dbReference type="SUPFAM" id="SSF55021">
    <property type="entry name" value="ACT-like"/>
    <property type="match status" value="1"/>
</dbReference>
<keyword evidence="5" id="KW-0560">Oxidoreductase</keyword>
<name>A0A6J6D093_9ZZZZ</name>
<evidence type="ECO:0000259" key="9">
    <source>
        <dbReference type="PROSITE" id="PS51176"/>
    </source>
</evidence>
<dbReference type="EC" id="1.3.1.12" evidence="2"/>
<proteinExistence type="predicted"/>
<keyword evidence="7" id="KW-0028">Amino-acid biosynthesis</keyword>
<sequence length="298" mass="32355">MAIPVDALASVISDALISNPHSIVIDIGSIKTKVIHEVWTNIKNLPNHNELLERYVPTHPMAGREVTGPEGARSDLFEGRVWAITPHTSTLRANIVLVAEMVAELGAMSCELTPEAHDRQVAMTSHLPQLLASLLASTLHSPMELAGQGLRDMTRLAHSDALMWAPIFEGNQEEVLPLLDEIVKSINDLKDKKFNRDSVLALMNRGLEGASLVPGKHGGVPRNYGVLSVVIPDRAGQLAALFNHCAEGEINIEDLRIEHSPGQETGLITLYVKPGDLSTLNNHLSILGWDVTELSKGV</sequence>
<dbReference type="GO" id="GO:0004665">
    <property type="term" value="F:prephenate dehydrogenase (NADP+) activity"/>
    <property type="evidence" value="ECO:0007669"/>
    <property type="project" value="InterPro"/>
</dbReference>
<reference evidence="11" key="1">
    <citation type="submission" date="2020-05" db="EMBL/GenBank/DDBJ databases">
        <authorList>
            <person name="Chiriac C."/>
            <person name="Salcher M."/>
            <person name="Ghai R."/>
            <person name="Kavagutti S V."/>
        </authorList>
    </citation>
    <scope>NUCLEOTIDE SEQUENCE</scope>
</reference>
<dbReference type="Gene3D" id="1.10.3660.10">
    <property type="entry name" value="6-phosphogluconate dehydrogenase C-terminal like domain"/>
    <property type="match status" value="1"/>
</dbReference>
<evidence type="ECO:0000256" key="4">
    <source>
        <dbReference type="ARBA" id="ARBA00022498"/>
    </source>
</evidence>
<dbReference type="Gene3D" id="3.40.50.720">
    <property type="entry name" value="NAD(P)-binding Rossmann-like Domain"/>
    <property type="match status" value="1"/>
</dbReference>
<comment type="pathway">
    <text evidence="1">Amino-acid biosynthesis; L-tyrosine biosynthesis; (4-hydroxyphenyl)pyruvate from prephenate (NAD(+) route): step 1/1.</text>
</comment>
<gene>
    <name evidence="11" type="ORF">UFOPK1506_00809</name>
</gene>
<feature type="domain" description="ACT" evidence="10">
    <location>
        <begin position="226"/>
        <end position="298"/>
    </location>
</feature>
<evidence type="ECO:0000256" key="6">
    <source>
        <dbReference type="ARBA" id="ARBA00023027"/>
    </source>
</evidence>
<dbReference type="UniPathway" id="UPA00122">
    <property type="reaction ID" value="UER00961"/>
</dbReference>
<dbReference type="InterPro" id="IPR050812">
    <property type="entry name" value="Preph/Arog_dehydrog"/>
</dbReference>
<dbReference type="Pfam" id="PF02153">
    <property type="entry name" value="PDH_N"/>
    <property type="match status" value="1"/>
</dbReference>
<organism evidence="11">
    <name type="scientific">freshwater metagenome</name>
    <dbReference type="NCBI Taxonomy" id="449393"/>
    <lineage>
        <taxon>unclassified sequences</taxon>
        <taxon>metagenomes</taxon>
        <taxon>ecological metagenomes</taxon>
    </lineage>
</organism>
<dbReference type="InterPro" id="IPR036291">
    <property type="entry name" value="NAD(P)-bd_dom_sf"/>
</dbReference>
<dbReference type="AlphaFoldDB" id="A0A6J6D093"/>
<dbReference type="EMBL" id="CAEZSV010000148">
    <property type="protein sequence ID" value="CAB4556806.1"/>
    <property type="molecule type" value="Genomic_DNA"/>
</dbReference>
<dbReference type="InterPro" id="IPR046825">
    <property type="entry name" value="PDH_C"/>
</dbReference>
<dbReference type="Gene3D" id="3.30.70.260">
    <property type="match status" value="1"/>
</dbReference>
<dbReference type="Pfam" id="PF20463">
    <property type="entry name" value="PDH_C"/>
    <property type="match status" value="1"/>
</dbReference>
<dbReference type="GO" id="GO:0006571">
    <property type="term" value="P:tyrosine biosynthetic process"/>
    <property type="evidence" value="ECO:0007669"/>
    <property type="project" value="UniProtKB-UniPathway"/>
</dbReference>
<protein>
    <recommendedName>
        <fullName evidence="3">Prephenate dehydrogenase</fullName>
        <ecNumber evidence="2">1.3.1.12</ecNumber>
    </recommendedName>
</protein>
<dbReference type="GO" id="GO:0008977">
    <property type="term" value="F:prephenate dehydrogenase (NAD+) activity"/>
    <property type="evidence" value="ECO:0007669"/>
    <property type="project" value="UniProtKB-EC"/>
</dbReference>
<evidence type="ECO:0000256" key="2">
    <source>
        <dbReference type="ARBA" id="ARBA00012068"/>
    </source>
</evidence>
<evidence type="ECO:0000256" key="1">
    <source>
        <dbReference type="ARBA" id="ARBA00005067"/>
    </source>
</evidence>
<dbReference type="SUPFAM" id="SSF48179">
    <property type="entry name" value="6-phosphogluconate dehydrogenase C-terminal domain-like"/>
    <property type="match status" value="1"/>
</dbReference>
<dbReference type="InterPro" id="IPR003099">
    <property type="entry name" value="Prephen_DH"/>
</dbReference>
<keyword evidence="6" id="KW-0520">NAD</keyword>